<gene>
    <name evidence="2" type="primary">TMEM71</name>
</gene>
<dbReference type="AlphaFoldDB" id="A0A670JNF3"/>
<dbReference type="Pfam" id="PF15121">
    <property type="entry name" value="TMEM71"/>
    <property type="match status" value="1"/>
</dbReference>
<reference evidence="2" key="3">
    <citation type="submission" date="2025-09" db="UniProtKB">
        <authorList>
            <consortium name="Ensembl"/>
        </authorList>
    </citation>
    <scope>IDENTIFICATION</scope>
</reference>
<protein>
    <submittedName>
        <fullName evidence="2">Transmembrane protein 71</fullName>
    </submittedName>
</protein>
<accession>A0A670JNF3</accession>
<evidence type="ECO:0000313" key="3">
    <source>
        <dbReference type="Proteomes" id="UP000472272"/>
    </source>
</evidence>
<evidence type="ECO:0000256" key="1">
    <source>
        <dbReference type="SAM" id="Phobius"/>
    </source>
</evidence>
<dbReference type="GO" id="GO:0005739">
    <property type="term" value="C:mitochondrion"/>
    <property type="evidence" value="ECO:0007669"/>
    <property type="project" value="Ensembl"/>
</dbReference>
<keyword evidence="1" id="KW-0812">Transmembrane</keyword>
<dbReference type="Proteomes" id="UP000472272">
    <property type="component" value="Chromosome 7"/>
</dbReference>
<reference evidence="2 3" key="1">
    <citation type="journal article" date="2019" name="Proc. Natl. Acad. Sci. U.S.A.">
        <title>Regulatory changes in pterin and carotenoid genes underlie balanced color polymorphisms in the wall lizard.</title>
        <authorList>
            <person name="Andrade P."/>
            <person name="Pinho C."/>
            <person name="Perez I de Lanuza G."/>
            <person name="Afonso S."/>
            <person name="Brejcha J."/>
            <person name="Rubin C.J."/>
            <person name="Wallerman O."/>
            <person name="Pereira P."/>
            <person name="Sabatino S.J."/>
            <person name="Bellati A."/>
            <person name="Pellitteri-Rosa D."/>
            <person name="Bosakova Z."/>
            <person name="Bunikis I."/>
            <person name="Carretero M.A."/>
            <person name="Feiner N."/>
            <person name="Marsik P."/>
            <person name="Pauperio F."/>
            <person name="Salvi D."/>
            <person name="Soler L."/>
            <person name="While G.M."/>
            <person name="Uller T."/>
            <person name="Font E."/>
            <person name="Andersson L."/>
            <person name="Carneiro M."/>
        </authorList>
    </citation>
    <scope>NUCLEOTIDE SEQUENCE</scope>
</reference>
<evidence type="ECO:0000313" key="2">
    <source>
        <dbReference type="Ensembl" id="ENSPMRP00000026588.1"/>
    </source>
</evidence>
<feature type="transmembrane region" description="Helical" evidence="1">
    <location>
        <begin position="241"/>
        <end position="262"/>
    </location>
</feature>
<dbReference type="PANTHER" id="PTHR35255">
    <property type="entry name" value="TRANSMEMBRANE PROTEIN 71"/>
    <property type="match status" value="1"/>
</dbReference>
<reference evidence="2" key="2">
    <citation type="submission" date="2025-08" db="UniProtKB">
        <authorList>
            <consortium name="Ensembl"/>
        </authorList>
    </citation>
    <scope>IDENTIFICATION</scope>
</reference>
<dbReference type="InterPro" id="IPR027975">
    <property type="entry name" value="TMEM71"/>
</dbReference>
<sequence length="285" mass="32378">MALPAGYPLLEKEPRKKVAPELITPRCTDAFLDHETSYECCSTNPCTGCVLACRRSPRLLTNGYYLLTEDSFLSDEDGNVTLSLSQTSVTYKEKLVRIFRRRKRIRRSLASLFSIGASKSWLNSTTIDLPHVEDAWFDGDMKGDANEYYDTGTIDAAFNCKAQRAERQSLVQKKPSSSKDATWTKPRKEQHYSPTCIFPPAEEEYFYEKSLDCSKPFTVRHDLCPVIVLSMCLIISLCVRFFLGGLFTTLQSFLLLIIVLICKQKINVYPCYTSDDSYIAGGWTR</sequence>
<dbReference type="Ensembl" id="ENSPMRT00000028203.1">
    <property type="protein sequence ID" value="ENSPMRP00000026588.1"/>
    <property type="gene ID" value="ENSPMRG00000017182.1"/>
</dbReference>
<dbReference type="OMA" id="FMINANE"/>
<dbReference type="PANTHER" id="PTHR35255:SF1">
    <property type="entry name" value="TRANSMEMBRANE PROTEIN 71"/>
    <property type="match status" value="1"/>
</dbReference>
<name>A0A670JNF3_PODMU</name>
<keyword evidence="1" id="KW-0472">Membrane</keyword>
<organism evidence="2 3">
    <name type="scientific">Podarcis muralis</name>
    <name type="common">Wall lizard</name>
    <name type="synonym">Lacerta muralis</name>
    <dbReference type="NCBI Taxonomy" id="64176"/>
    <lineage>
        <taxon>Eukaryota</taxon>
        <taxon>Metazoa</taxon>
        <taxon>Chordata</taxon>
        <taxon>Craniata</taxon>
        <taxon>Vertebrata</taxon>
        <taxon>Euteleostomi</taxon>
        <taxon>Lepidosauria</taxon>
        <taxon>Squamata</taxon>
        <taxon>Bifurcata</taxon>
        <taxon>Unidentata</taxon>
        <taxon>Episquamata</taxon>
        <taxon>Laterata</taxon>
        <taxon>Lacertibaenia</taxon>
        <taxon>Lacertidae</taxon>
        <taxon>Podarcis</taxon>
    </lineage>
</organism>
<keyword evidence="3" id="KW-1185">Reference proteome</keyword>
<keyword evidence="1" id="KW-1133">Transmembrane helix</keyword>
<dbReference type="GeneTree" id="ENSGT00390000011144"/>
<proteinExistence type="predicted"/>